<evidence type="ECO:0000313" key="2">
    <source>
        <dbReference type="Proteomes" id="UP000005291"/>
    </source>
</evidence>
<comment type="caution">
    <text evidence="1">The sequence shown here is derived from an EMBL/GenBank/DDBJ whole genome shotgun (WGS) entry which is preliminary data.</text>
</comment>
<name>I4HH20_MICAE</name>
<organism evidence="1 2">
    <name type="scientific">Microcystis aeruginosa PCC 9808</name>
    <dbReference type="NCBI Taxonomy" id="1160284"/>
    <lineage>
        <taxon>Bacteria</taxon>
        <taxon>Bacillati</taxon>
        <taxon>Cyanobacteriota</taxon>
        <taxon>Cyanophyceae</taxon>
        <taxon>Oscillatoriophycideae</taxon>
        <taxon>Chroococcales</taxon>
        <taxon>Microcystaceae</taxon>
        <taxon>Microcystis</taxon>
    </lineage>
</organism>
<protein>
    <submittedName>
        <fullName evidence="1">Uncharacterized protein</fullName>
    </submittedName>
</protein>
<dbReference type="Proteomes" id="UP000005291">
    <property type="component" value="Unassembled WGS sequence"/>
</dbReference>
<dbReference type="AlphaFoldDB" id="I4HH20"/>
<sequence length="50" mass="5761">MKIYECYQLVNSSLSSGDNQKLALILEEITILILLYFFENFNQLSMVKAA</sequence>
<dbReference type="HOGENOM" id="CLU_3119764_0_0_3"/>
<dbReference type="RefSeq" id="WP_004162048.1">
    <property type="nucleotide sequence ID" value="NZ_HE973580.1"/>
</dbReference>
<gene>
    <name evidence="1" type="ORF">MICAG_130013</name>
</gene>
<dbReference type="EMBL" id="CAIN01000035">
    <property type="protein sequence ID" value="CCI21344.1"/>
    <property type="molecule type" value="Genomic_DNA"/>
</dbReference>
<reference evidence="1 2" key="1">
    <citation type="submission" date="2012-04" db="EMBL/GenBank/DDBJ databases">
        <authorList>
            <person name="Genoscope - CEA"/>
        </authorList>
    </citation>
    <scope>NUCLEOTIDE SEQUENCE [LARGE SCALE GENOMIC DNA]</scope>
    <source>
        <strain evidence="1 2">9808</strain>
    </source>
</reference>
<accession>I4HH20</accession>
<proteinExistence type="predicted"/>
<evidence type="ECO:0000313" key="1">
    <source>
        <dbReference type="EMBL" id="CCI21344.1"/>
    </source>
</evidence>